<dbReference type="Proteomes" id="UP000678545">
    <property type="component" value="Unassembled WGS sequence"/>
</dbReference>
<evidence type="ECO:0000313" key="3">
    <source>
        <dbReference type="EMBL" id="MBR7798467.1"/>
    </source>
</evidence>
<keyword evidence="1" id="KW-0472">Membrane</keyword>
<dbReference type="Pfam" id="PF03872">
    <property type="entry name" value="RseA_N"/>
    <property type="match status" value="1"/>
</dbReference>
<evidence type="ECO:0000313" key="4">
    <source>
        <dbReference type="Proteomes" id="UP000678545"/>
    </source>
</evidence>
<keyword evidence="1" id="KW-1133">Transmembrane helix</keyword>
<dbReference type="Gene3D" id="1.10.10.880">
    <property type="entry name" value="Anti sigma-E protein RseA, N-terminal domain"/>
    <property type="match status" value="1"/>
</dbReference>
<reference evidence="3" key="1">
    <citation type="submission" date="2021-04" db="EMBL/GenBank/DDBJ databases">
        <title>novel species isolated from subtropical streams in China.</title>
        <authorList>
            <person name="Lu H."/>
        </authorList>
    </citation>
    <scope>NUCLEOTIDE SEQUENCE</scope>
    <source>
        <strain evidence="3">FT137W</strain>
    </source>
</reference>
<dbReference type="InterPro" id="IPR005572">
    <property type="entry name" value="Anti-sigma_E_RseA_N"/>
</dbReference>
<dbReference type="PANTHER" id="PTHR38104">
    <property type="match status" value="1"/>
</dbReference>
<dbReference type="AlphaFoldDB" id="A0A941IDK3"/>
<gene>
    <name evidence="3" type="ORF">KDM90_00395</name>
</gene>
<keyword evidence="4" id="KW-1185">Reference proteome</keyword>
<feature type="domain" description="Anti sigma-E protein RseA N-terminal" evidence="2">
    <location>
        <begin position="6"/>
        <end position="88"/>
    </location>
</feature>
<dbReference type="PANTHER" id="PTHR38104:SF1">
    <property type="entry name" value="ANTI-SIGMA-E FACTOR RSEA"/>
    <property type="match status" value="1"/>
</dbReference>
<dbReference type="InterPro" id="IPR036147">
    <property type="entry name" value="Anti-sigma_E_RseA_N_sf"/>
</dbReference>
<keyword evidence="1" id="KW-0812">Transmembrane</keyword>
<dbReference type="GO" id="GO:0016989">
    <property type="term" value="F:sigma factor antagonist activity"/>
    <property type="evidence" value="ECO:0007669"/>
    <property type="project" value="InterPro"/>
</dbReference>
<dbReference type="CDD" id="cd16328">
    <property type="entry name" value="RseA_N"/>
    <property type="match status" value="1"/>
</dbReference>
<evidence type="ECO:0000256" key="1">
    <source>
        <dbReference type="SAM" id="Phobius"/>
    </source>
</evidence>
<proteinExistence type="predicted"/>
<accession>A0A941IDK3</accession>
<name>A0A941IDK3_9BURK</name>
<protein>
    <submittedName>
        <fullName evidence="3">Sigma-E factor negative regulatory protein</fullName>
    </submittedName>
</protein>
<organism evidence="3 4">
    <name type="scientific">Undibacterium fentianense</name>
    <dbReference type="NCBI Taxonomy" id="2828728"/>
    <lineage>
        <taxon>Bacteria</taxon>
        <taxon>Pseudomonadati</taxon>
        <taxon>Pseudomonadota</taxon>
        <taxon>Betaproteobacteria</taxon>
        <taxon>Burkholderiales</taxon>
        <taxon>Oxalobacteraceae</taxon>
        <taxon>Undibacterium</taxon>
    </lineage>
</organism>
<sequence>MNNTKQNESISGALDGELSDAQLDELLSGLKSDSEDSIRQKWHEYHYIGDALRSDDLNLPLSEEFSSKLHARLAAEPTVFVPKQVEMSISRSSSRHSVFVSLASIAATLILGVIMAPQLMPLLQKTDGYGPALAKNDTDQFTSSGLKLTSNDVVTASASAMVGVTGAKENEFAPKLENQVEMLRDPRLDSYLLAHQKVSPSLENAGRYVQRANVVTSNESKK</sequence>
<evidence type="ECO:0000259" key="2">
    <source>
        <dbReference type="Pfam" id="PF03872"/>
    </source>
</evidence>
<comment type="caution">
    <text evidence="3">The sequence shown here is derived from an EMBL/GenBank/DDBJ whole genome shotgun (WGS) entry which is preliminary data.</text>
</comment>
<dbReference type="InterPro" id="IPR052383">
    <property type="entry name" value="Anti-sigma-E_RseA-like"/>
</dbReference>
<feature type="transmembrane region" description="Helical" evidence="1">
    <location>
        <begin position="97"/>
        <end position="116"/>
    </location>
</feature>
<dbReference type="SUPFAM" id="SSF89069">
    <property type="entry name" value="N-terminal, cytoplasmic domain of anti-sigmaE factor RseA"/>
    <property type="match status" value="1"/>
</dbReference>
<dbReference type="EMBL" id="JAGSPJ010000001">
    <property type="protein sequence ID" value="MBR7798467.1"/>
    <property type="molecule type" value="Genomic_DNA"/>
</dbReference>
<dbReference type="RefSeq" id="WP_212673645.1">
    <property type="nucleotide sequence ID" value="NZ_JAGSPJ010000001.1"/>
</dbReference>